<dbReference type="Proteomes" id="UP000255087">
    <property type="component" value="Unassembled WGS sequence"/>
</dbReference>
<reference evidence="2 3" key="1">
    <citation type="submission" date="2018-06" db="EMBL/GenBank/DDBJ databases">
        <authorList>
            <consortium name="Pathogen Informatics"/>
            <person name="Doyle S."/>
        </authorList>
    </citation>
    <scope>NUCLEOTIDE SEQUENCE [LARGE SCALE GENOMIC DNA]</scope>
    <source>
        <strain evidence="2 3">NCTC8580</strain>
    </source>
</reference>
<dbReference type="RefSeq" id="WP_106441698.1">
    <property type="nucleotide sequence ID" value="NZ_NCLF01000097.1"/>
</dbReference>
<name>A0A380Q4G1_YERPU</name>
<evidence type="ECO:0000259" key="1">
    <source>
        <dbReference type="Pfam" id="PF21882"/>
    </source>
</evidence>
<proteinExistence type="predicted"/>
<gene>
    <name evidence="2" type="ORF">NCTC8580_00443</name>
</gene>
<dbReference type="Pfam" id="PF21882">
    <property type="entry name" value="Gp53-like_C"/>
    <property type="match status" value="1"/>
</dbReference>
<dbReference type="Gene3D" id="2.60.40.3940">
    <property type="match status" value="1"/>
</dbReference>
<evidence type="ECO:0000313" key="3">
    <source>
        <dbReference type="Proteomes" id="UP000255087"/>
    </source>
</evidence>
<feature type="domain" description="Putative tail fiber protein gp53-like C-terminal" evidence="1">
    <location>
        <begin position="141"/>
        <end position="210"/>
    </location>
</feature>
<dbReference type="InterPro" id="IPR054075">
    <property type="entry name" value="Gp53-like_C"/>
</dbReference>
<dbReference type="EMBL" id="UHJC01000001">
    <property type="protein sequence ID" value="SUP80392.1"/>
    <property type="molecule type" value="Genomic_DNA"/>
</dbReference>
<organism evidence="2 3">
    <name type="scientific">Yersinia pseudotuberculosis</name>
    <dbReference type="NCBI Taxonomy" id="633"/>
    <lineage>
        <taxon>Bacteria</taxon>
        <taxon>Pseudomonadati</taxon>
        <taxon>Pseudomonadota</taxon>
        <taxon>Gammaproteobacteria</taxon>
        <taxon>Enterobacterales</taxon>
        <taxon>Yersiniaceae</taxon>
        <taxon>Yersinia</taxon>
    </lineage>
</organism>
<sequence>MYGLDNNSGINVMPAVAPAVSPTPLWFTDGSANQPPSYPGQDWFNIITAEVLNVLVEAGIAPNKGDLTQLSKAINKIISSGSLLIKNNLSEIKAAGPTAIAQTLVNLGLKEAAKRDVGTGVNQIPDMASFPASLSSNGYIKLPSGIIIQFGSASGSQVVNLPIAFPNTGLVAYASSGTPSVYATTGIFTKTTLQVVSATGGAVAWIAIGY</sequence>
<dbReference type="AlphaFoldDB" id="A0A380Q4G1"/>
<protein>
    <submittedName>
        <fullName evidence="2">Bacteriophage tail fiber protein</fullName>
    </submittedName>
</protein>
<accession>A0A380Q4G1</accession>
<evidence type="ECO:0000313" key="2">
    <source>
        <dbReference type="EMBL" id="SUP80392.1"/>
    </source>
</evidence>